<dbReference type="EMBL" id="QJKJ01001360">
    <property type="protein sequence ID" value="RDY07999.1"/>
    <property type="molecule type" value="Genomic_DNA"/>
</dbReference>
<comment type="caution">
    <text evidence="1">The sequence shown here is derived from an EMBL/GenBank/DDBJ whole genome shotgun (WGS) entry which is preliminary data.</text>
</comment>
<proteinExistence type="predicted"/>
<protein>
    <submittedName>
        <fullName evidence="1">Uncharacterized protein</fullName>
    </submittedName>
</protein>
<keyword evidence="2" id="KW-1185">Reference proteome</keyword>
<name>A0A371HZ04_MUCPR</name>
<evidence type="ECO:0000313" key="2">
    <source>
        <dbReference type="Proteomes" id="UP000257109"/>
    </source>
</evidence>
<evidence type="ECO:0000313" key="1">
    <source>
        <dbReference type="EMBL" id="RDY07999.1"/>
    </source>
</evidence>
<gene>
    <name evidence="1" type="ORF">CR513_07824</name>
</gene>
<reference evidence="1" key="1">
    <citation type="submission" date="2018-05" db="EMBL/GenBank/DDBJ databases">
        <title>Draft genome of Mucuna pruriens seed.</title>
        <authorList>
            <person name="Nnadi N.E."/>
            <person name="Vos R."/>
            <person name="Hasami M.H."/>
            <person name="Devisetty U.K."/>
            <person name="Aguiy J.C."/>
        </authorList>
    </citation>
    <scope>NUCLEOTIDE SEQUENCE [LARGE SCALE GENOMIC DNA]</scope>
    <source>
        <strain evidence="1">JCA_2017</strain>
    </source>
</reference>
<sequence length="79" mass="9099">MGLGHLALVLAPDVFSSALYRFCHHRICTESVQWCLPNFSLRSYDAFVFRGFGRGSKLYRLNYTYSSANANIFWSFYAS</sequence>
<dbReference type="Proteomes" id="UP000257109">
    <property type="component" value="Unassembled WGS sequence"/>
</dbReference>
<dbReference type="AlphaFoldDB" id="A0A371HZ04"/>
<feature type="non-terminal residue" evidence="1">
    <location>
        <position position="1"/>
    </location>
</feature>
<organism evidence="1 2">
    <name type="scientific">Mucuna pruriens</name>
    <name type="common">Velvet bean</name>
    <name type="synonym">Dolichos pruriens</name>
    <dbReference type="NCBI Taxonomy" id="157652"/>
    <lineage>
        <taxon>Eukaryota</taxon>
        <taxon>Viridiplantae</taxon>
        <taxon>Streptophyta</taxon>
        <taxon>Embryophyta</taxon>
        <taxon>Tracheophyta</taxon>
        <taxon>Spermatophyta</taxon>
        <taxon>Magnoliopsida</taxon>
        <taxon>eudicotyledons</taxon>
        <taxon>Gunneridae</taxon>
        <taxon>Pentapetalae</taxon>
        <taxon>rosids</taxon>
        <taxon>fabids</taxon>
        <taxon>Fabales</taxon>
        <taxon>Fabaceae</taxon>
        <taxon>Papilionoideae</taxon>
        <taxon>50 kb inversion clade</taxon>
        <taxon>NPAAA clade</taxon>
        <taxon>indigoferoid/millettioid clade</taxon>
        <taxon>Phaseoleae</taxon>
        <taxon>Mucuna</taxon>
    </lineage>
</organism>
<accession>A0A371HZ04</accession>